<feature type="region of interest" description="Disordered" evidence="1">
    <location>
        <begin position="89"/>
        <end position="108"/>
    </location>
</feature>
<accession>A0A2T8JD90</accession>
<sequence>MVLQKSGPMLAGTRLPFADLFCHFESVTNITHGILGLVTDLVFGTSKTLAVPSYKYARVPDTEHTERTTRLTPQPACCAATYATSSRSLACTGDRESRSPDPRPQRSCTGRGRIRFLESALRDCLNASTSLSSTSLSPWLVFLLVSGARLGVVKHAEVLIVAVIFFTRLFQSA</sequence>
<dbReference type="AlphaFoldDB" id="A0A2T8JD90"/>
<evidence type="ECO:0000313" key="2">
    <source>
        <dbReference type="EMBL" id="PVH47890.1"/>
    </source>
</evidence>
<dbReference type="EMBL" id="CM008049">
    <property type="protein sequence ID" value="PVH47890.1"/>
    <property type="molecule type" value="Genomic_DNA"/>
</dbReference>
<evidence type="ECO:0000256" key="1">
    <source>
        <dbReference type="SAM" id="MobiDB-lite"/>
    </source>
</evidence>
<dbReference type="Gramene" id="PVH47890">
    <property type="protein sequence ID" value="PVH47890"/>
    <property type="gene ID" value="PAHAL_4G179100"/>
</dbReference>
<protein>
    <submittedName>
        <fullName evidence="2">Uncharacterized protein</fullName>
    </submittedName>
</protein>
<dbReference type="Proteomes" id="UP000243499">
    <property type="component" value="Chromosome 4"/>
</dbReference>
<organism evidence="2">
    <name type="scientific">Panicum hallii</name>
    <dbReference type="NCBI Taxonomy" id="206008"/>
    <lineage>
        <taxon>Eukaryota</taxon>
        <taxon>Viridiplantae</taxon>
        <taxon>Streptophyta</taxon>
        <taxon>Embryophyta</taxon>
        <taxon>Tracheophyta</taxon>
        <taxon>Spermatophyta</taxon>
        <taxon>Magnoliopsida</taxon>
        <taxon>Liliopsida</taxon>
        <taxon>Poales</taxon>
        <taxon>Poaceae</taxon>
        <taxon>PACMAD clade</taxon>
        <taxon>Panicoideae</taxon>
        <taxon>Panicodae</taxon>
        <taxon>Paniceae</taxon>
        <taxon>Panicinae</taxon>
        <taxon>Panicum</taxon>
        <taxon>Panicum sect. Panicum</taxon>
    </lineage>
</organism>
<feature type="compositionally biased region" description="Basic and acidic residues" evidence="1">
    <location>
        <begin position="93"/>
        <end position="104"/>
    </location>
</feature>
<name>A0A2T8JD90_9POAL</name>
<gene>
    <name evidence="2" type="ORF">PAHAL_4G179100</name>
</gene>
<reference evidence="2" key="1">
    <citation type="submission" date="2018-04" db="EMBL/GenBank/DDBJ databases">
        <title>WGS assembly of Panicum hallii.</title>
        <authorList>
            <person name="Lovell J."/>
            <person name="Jenkins J."/>
            <person name="Lowry D."/>
            <person name="Mamidi S."/>
            <person name="Sreedasyam A."/>
            <person name="Weng X."/>
            <person name="Barry K."/>
            <person name="Bonette J."/>
            <person name="Campitelli B."/>
            <person name="Daum C."/>
            <person name="Gordon S."/>
            <person name="Gould B."/>
            <person name="Lipzen A."/>
            <person name="Macqueen A."/>
            <person name="Palacio-Mejia J."/>
            <person name="Plott C."/>
            <person name="Shakirov E."/>
            <person name="Shu S."/>
            <person name="Yoshinaga Y."/>
            <person name="Zane M."/>
            <person name="Rokhsar D."/>
            <person name="Grimwood J."/>
            <person name="Schmutz J."/>
            <person name="Juenger T."/>
        </authorList>
    </citation>
    <scope>NUCLEOTIDE SEQUENCE [LARGE SCALE GENOMIC DNA]</scope>
    <source>
        <strain evidence="2">FIL2</strain>
    </source>
</reference>
<proteinExistence type="predicted"/>